<dbReference type="AlphaFoldDB" id="A0A839HRX8"/>
<sequence length="308" mass="33215">MDEPTVPMGEPELWRASDYRRGLTPAAGAPPVDPRLRGISPSLYADLAHGGDEGRPADLLEALAACLRHGCAATLQLEWDDHVLPLTLFPRERLVHAPLSAAQLWGLPFERLRLIEVEPAALRPPGRPGRNSEASSPEAPERRHPPARGNGPLLTGPLGPDLLPLNPLDVDFELNLPLLPDAAPEQPPEAEPQAAGADCQPLARLAWTLARLGGREALLPGIAGPALYRCTPDSQLPGDAPPAWREALRRLRDQPVSVETVAAWPGMEPAQARRLLNGLYLQSGLIVTRSHVALTWSAWFGALLGPER</sequence>
<organism evidence="2 3">
    <name type="scientific">Aquariibacter albus</name>
    <dbReference type="NCBI Taxonomy" id="2759899"/>
    <lineage>
        <taxon>Bacteria</taxon>
        <taxon>Pseudomonadati</taxon>
        <taxon>Pseudomonadota</taxon>
        <taxon>Betaproteobacteria</taxon>
        <taxon>Burkholderiales</taxon>
        <taxon>Sphaerotilaceae</taxon>
        <taxon>Aquariibacter</taxon>
    </lineage>
</organism>
<proteinExistence type="predicted"/>
<reference evidence="2 3" key="1">
    <citation type="submission" date="2020-08" db="EMBL/GenBank/DDBJ databases">
        <title>Aquariorum lacteus gen. nov., sp. nov., a new member of the family Comamonadaceae, isolated from freshwater aquarium.</title>
        <authorList>
            <person name="Chun S.-J."/>
        </authorList>
    </citation>
    <scope>NUCLEOTIDE SEQUENCE [LARGE SCALE GENOMIC DNA]</scope>
    <source>
        <strain evidence="2 3">SJAQ100</strain>
    </source>
</reference>
<accession>A0A839HRX8</accession>
<feature type="region of interest" description="Disordered" evidence="1">
    <location>
        <begin position="121"/>
        <end position="160"/>
    </location>
</feature>
<protein>
    <submittedName>
        <fullName evidence="2">Uncharacterized protein</fullName>
    </submittedName>
</protein>
<feature type="compositionally biased region" description="Low complexity" evidence="1">
    <location>
        <begin position="147"/>
        <end position="160"/>
    </location>
</feature>
<keyword evidence="3" id="KW-1185">Reference proteome</keyword>
<name>A0A839HRX8_9BURK</name>
<dbReference type="RefSeq" id="WP_182663189.1">
    <property type="nucleotide sequence ID" value="NZ_JACIVI010000002.1"/>
</dbReference>
<evidence type="ECO:0000313" key="3">
    <source>
        <dbReference type="Proteomes" id="UP000586093"/>
    </source>
</evidence>
<dbReference type="Proteomes" id="UP000586093">
    <property type="component" value="Unassembled WGS sequence"/>
</dbReference>
<evidence type="ECO:0000313" key="2">
    <source>
        <dbReference type="EMBL" id="MBB1161851.1"/>
    </source>
</evidence>
<comment type="caution">
    <text evidence="2">The sequence shown here is derived from an EMBL/GenBank/DDBJ whole genome shotgun (WGS) entry which is preliminary data.</text>
</comment>
<evidence type="ECO:0000256" key="1">
    <source>
        <dbReference type="SAM" id="MobiDB-lite"/>
    </source>
</evidence>
<gene>
    <name evidence="2" type="ORF">H4F90_07655</name>
</gene>
<dbReference type="EMBL" id="JACIVI010000002">
    <property type="protein sequence ID" value="MBB1161851.1"/>
    <property type="molecule type" value="Genomic_DNA"/>
</dbReference>